<dbReference type="InterPro" id="IPR013766">
    <property type="entry name" value="Thioredoxin_domain"/>
</dbReference>
<dbReference type="PANTHER" id="PTHR12151:SF8">
    <property type="entry name" value="THIOREDOXIN DOMAIN-CONTAINING PROTEIN"/>
    <property type="match status" value="1"/>
</dbReference>
<accession>A0A017TCG8</accession>
<comment type="caution">
    <text evidence="5">The sequence shown here is derived from an EMBL/GenBank/DDBJ whole genome shotgun (WGS) entry which is preliminary data.</text>
</comment>
<dbReference type="SUPFAM" id="SSF52833">
    <property type="entry name" value="Thioredoxin-like"/>
    <property type="match status" value="1"/>
</dbReference>
<proteinExistence type="inferred from homology"/>
<evidence type="ECO:0000256" key="1">
    <source>
        <dbReference type="ARBA" id="ARBA00010996"/>
    </source>
</evidence>
<dbReference type="Proteomes" id="UP000019678">
    <property type="component" value="Unassembled WGS sequence"/>
</dbReference>
<gene>
    <name evidence="5" type="ORF">CAP_2030</name>
</gene>
<sequence length="291" mass="31742">MKLPRLLALITAMTLVITVAAPAARAGAQPASPMARGIEAKPVDNTLPKELEGIGIEDKPGAEVPRDARLRDQEGREVTLGHYLDAGKPLVLVLAYYQCPMLCSMVLNGVLNAMKATAWTAGNEYRVLVVSFDPRDTVELAKQKRDSYVGAYGRDVGERGFDFAVGDEANVRRIADAVGFGYRWDEATTQFAHAAGAFVVTPEGRLSRTLYGVTFPETTLRLALVEAGQGTIGTTLDRVILFCFHYDPKEGSYVVATWRLMRAGGALTVLLLGALLFRHWRNERLGTREAS</sequence>
<dbReference type="STRING" id="1192034.CAP_2030"/>
<dbReference type="InterPro" id="IPR003782">
    <property type="entry name" value="SCO1/SenC"/>
</dbReference>
<evidence type="ECO:0000313" key="5">
    <source>
        <dbReference type="EMBL" id="EYF06500.1"/>
    </source>
</evidence>
<keyword evidence="6" id="KW-1185">Reference proteome</keyword>
<dbReference type="EMBL" id="ASRX01000016">
    <property type="protein sequence ID" value="EYF06500.1"/>
    <property type="molecule type" value="Genomic_DNA"/>
</dbReference>
<reference evidence="5 6" key="1">
    <citation type="submission" date="2013-05" db="EMBL/GenBank/DDBJ databases">
        <title>Genome assembly of Chondromyces apiculatus DSM 436.</title>
        <authorList>
            <person name="Sharma G."/>
            <person name="Khatri I."/>
            <person name="Kaur C."/>
            <person name="Mayilraj S."/>
            <person name="Subramanian S."/>
        </authorList>
    </citation>
    <scope>NUCLEOTIDE SEQUENCE [LARGE SCALE GENOMIC DNA]</scope>
    <source>
        <strain evidence="5 6">DSM 436</strain>
    </source>
</reference>
<dbReference type="CDD" id="cd02968">
    <property type="entry name" value="SCO"/>
    <property type="match status" value="1"/>
</dbReference>
<dbReference type="RefSeq" id="WP_052374930.1">
    <property type="nucleotide sequence ID" value="NZ_ASRX01000016.1"/>
</dbReference>
<dbReference type="PROSITE" id="PS51352">
    <property type="entry name" value="THIOREDOXIN_2"/>
    <property type="match status" value="1"/>
</dbReference>
<dbReference type="eggNOG" id="COG1999">
    <property type="taxonomic scope" value="Bacteria"/>
</dbReference>
<organism evidence="5 6">
    <name type="scientific">Chondromyces apiculatus DSM 436</name>
    <dbReference type="NCBI Taxonomy" id="1192034"/>
    <lineage>
        <taxon>Bacteria</taxon>
        <taxon>Pseudomonadati</taxon>
        <taxon>Myxococcota</taxon>
        <taxon>Polyangia</taxon>
        <taxon>Polyangiales</taxon>
        <taxon>Polyangiaceae</taxon>
        <taxon>Chondromyces</taxon>
    </lineage>
</organism>
<dbReference type="AlphaFoldDB" id="A0A017TCG8"/>
<dbReference type="Pfam" id="PF02630">
    <property type="entry name" value="SCO1-SenC"/>
    <property type="match status" value="1"/>
</dbReference>
<dbReference type="Gene3D" id="3.40.30.10">
    <property type="entry name" value="Glutaredoxin"/>
    <property type="match status" value="1"/>
</dbReference>
<evidence type="ECO:0000256" key="2">
    <source>
        <dbReference type="ARBA" id="ARBA00023008"/>
    </source>
</evidence>
<feature type="chain" id="PRO_5001500459" evidence="3">
    <location>
        <begin position="24"/>
        <end position="291"/>
    </location>
</feature>
<dbReference type="PANTHER" id="PTHR12151">
    <property type="entry name" value="ELECTRON TRANSPORT PROTIN SCO1/SENC FAMILY MEMBER"/>
    <property type="match status" value="1"/>
</dbReference>
<evidence type="ECO:0000313" key="6">
    <source>
        <dbReference type="Proteomes" id="UP000019678"/>
    </source>
</evidence>
<evidence type="ECO:0000259" key="4">
    <source>
        <dbReference type="PROSITE" id="PS51352"/>
    </source>
</evidence>
<keyword evidence="2" id="KW-0186">Copper</keyword>
<dbReference type="InterPro" id="IPR036249">
    <property type="entry name" value="Thioredoxin-like_sf"/>
</dbReference>
<keyword evidence="3" id="KW-0732">Signal</keyword>
<comment type="similarity">
    <text evidence="1">Belongs to the SCO1/2 family.</text>
</comment>
<protein>
    <submittedName>
        <fullName evidence="5">SCO1/SenC family protein</fullName>
    </submittedName>
</protein>
<name>A0A017TCG8_9BACT</name>
<evidence type="ECO:0000256" key="3">
    <source>
        <dbReference type="SAM" id="SignalP"/>
    </source>
</evidence>
<feature type="signal peptide" evidence="3">
    <location>
        <begin position="1"/>
        <end position="23"/>
    </location>
</feature>
<feature type="domain" description="Thioredoxin" evidence="4">
    <location>
        <begin position="58"/>
        <end position="230"/>
    </location>
</feature>